<organism evidence="1 2">
    <name type="scientific">Chlorobaculum thiosulfatiphilum</name>
    <name type="common">Chlorobium limicola f.sp. thiosulfatophilum</name>
    <dbReference type="NCBI Taxonomy" id="115852"/>
    <lineage>
        <taxon>Bacteria</taxon>
        <taxon>Pseudomonadati</taxon>
        <taxon>Chlorobiota</taxon>
        <taxon>Chlorobiia</taxon>
        <taxon>Chlorobiales</taxon>
        <taxon>Chlorobiaceae</taxon>
        <taxon>Chlorobaculum</taxon>
    </lineage>
</organism>
<dbReference type="Proteomes" id="UP000308271">
    <property type="component" value="Unassembled WGS sequence"/>
</dbReference>
<comment type="caution">
    <text evidence="1">The sequence shown here is derived from an EMBL/GenBank/DDBJ whole genome shotgun (WGS) entry which is preliminary data.</text>
</comment>
<sequence>MSRPGSSPEDAGKIVANTFVGKGDFDSAGPRYRLDALRLPGCQMEGNNRFIRDLIRYITGVSLKRYPPDF</sequence>
<accession>A0A5C4S8T2</accession>
<dbReference type="AlphaFoldDB" id="A0A5C4S8T2"/>
<protein>
    <submittedName>
        <fullName evidence="1">Uncharacterized protein</fullName>
    </submittedName>
</protein>
<dbReference type="EMBL" id="VDCH01000005">
    <property type="protein sequence ID" value="TNJ39538.1"/>
    <property type="molecule type" value="Genomic_DNA"/>
</dbReference>
<evidence type="ECO:0000313" key="1">
    <source>
        <dbReference type="EMBL" id="TNJ39538.1"/>
    </source>
</evidence>
<gene>
    <name evidence="1" type="ORF">FGF66_04040</name>
</gene>
<name>A0A5C4S8T2_CHLTI</name>
<reference evidence="1 2" key="1">
    <citation type="submission" date="2019-05" db="EMBL/GenBank/DDBJ databases">
        <title>Draft Whole-Genome sequence of the green sulfur bacterium Chlorobaculum thiosulfatiphilum DSM 249.</title>
        <authorList>
            <person name="Meyer T.E."/>
            <person name="Kyndt J.A."/>
        </authorList>
    </citation>
    <scope>NUCLEOTIDE SEQUENCE [LARGE SCALE GENOMIC DNA]</scope>
    <source>
        <strain evidence="1 2">DSM 249</strain>
    </source>
</reference>
<proteinExistence type="predicted"/>
<evidence type="ECO:0000313" key="2">
    <source>
        <dbReference type="Proteomes" id="UP000308271"/>
    </source>
</evidence>
<keyword evidence="2" id="KW-1185">Reference proteome</keyword>